<feature type="non-terminal residue" evidence="2">
    <location>
        <position position="124"/>
    </location>
</feature>
<dbReference type="EMBL" id="CVQI01002836">
    <property type="protein sequence ID" value="CRK12158.1"/>
    <property type="molecule type" value="Genomic_DNA"/>
</dbReference>
<sequence>MGSDLDYDHPEVVEDVINWGKWLAKEMPLKGIRFDAIKHYSTDFLRKFITTLDEEFGQGWFFVGEFWKDSLDDMTDYLARMGKKFSLFDAPLVYNFSQISKSEGADLRKVFDDTLVQKEPVNAV</sequence>
<dbReference type="GO" id="GO:0005975">
    <property type="term" value="P:carbohydrate metabolic process"/>
    <property type="evidence" value="ECO:0007669"/>
    <property type="project" value="InterPro"/>
</dbReference>
<evidence type="ECO:0000313" key="2">
    <source>
        <dbReference type="EMBL" id="CRK12158.1"/>
    </source>
</evidence>
<protein>
    <submittedName>
        <fullName evidence="2">Uncharacterized protein</fullName>
    </submittedName>
</protein>
<evidence type="ECO:0000256" key="1">
    <source>
        <dbReference type="ARBA" id="ARBA00008061"/>
    </source>
</evidence>
<dbReference type="InterPro" id="IPR017853">
    <property type="entry name" value="GH"/>
</dbReference>
<proteinExistence type="inferred from homology"/>
<gene>
    <name evidence="2" type="ORF">BN1723_017268</name>
</gene>
<dbReference type="AlphaFoldDB" id="A0A0G4KQS3"/>
<name>A0A0G4KQS3_VERLO</name>
<accession>A0A0G4KQS3</accession>
<reference evidence="3" key="1">
    <citation type="submission" date="2015-05" db="EMBL/GenBank/DDBJ databases">
        <authorList>
            <person name="Fogelqvist Johan"/>
        </authorList>
    </citation>
    <scope>NUCLEOTIDE SEQUENCE [LARGE SCALE GENOMIC DNA]</scope>
</reference>
<dbReference type="PANTHER" id="PTHR43447">
    <property type="entry name" value="ALPHA-AMYLASE"/>
    <property type="match status" value="1"/>
</dbReference>
<organism evidence="2 3">
    <name type="scientific">Verticillium longisporum</name>
    <name type="common">Verticillium dahliae var. longisporum</name>
    <dbReference type="NCBI Taxonomy" id="100787"/>
    <lineage>
        <taxon>Eukaryota</taxon>
        <taxon>Fungi</taxon>
        <taxon>Dikarya</taxon>
        <taxon>Ascomycota</taxon>
        <taxon>Pezizomycotina</taxon>
        <taxon>Sordariomycetes</taxon>
        <taxon>Hypocreomycetidae</taxon>
        <taxon>Glomerellales</taxon>
        <taxon>Plectosphaerellaceae</taxon>
        <taxon>Verticillium</taxon>
    </lineage>
</organism>
<dbReference type="Proteomes" id="UP000045706">
    <property type="component" value="Unassembled WGS sequence"/>
</dbReference>
<dbReference type="Gene3D" id="3.20.20.80">
    <property type="entry name" value="Glycosidases"/>
    <property type="match status" value="1"/>
</dbReference>
<dbReference type="SUPFAM" id="SSF51445">
    <property type="entry name" value="(Trans)glycosidases"/>
    <property type="match status" value="1"/>
</dbReference>
<comment type="similarity">
    <text evidence="1">Belongs to the glycosyl hydrolase 13 family.</text>
</comment>
<evidence type="ECO:0000313" key="3">
    <source>
        <dbReference type="Proteomes" id="UP000045706"/>
    </source>
</evidence>